<dbReference type="AlphaFoldDB" id="A0A285MTK6"/>
<dbReference type="EMBL" id="OBEH01000002">
    <property type="protein sequence ID" value="SNZ00023.1"/>
    <property type="molecule type" value="Genomic_DNA"/>
</dbReference>
<name>A0A285MTK6_9FLAO</name>
<sequence>MDRKQKQKLRDAFDSILRADYITLDKIEELDNLSEYYIDYFGILQGVLQKQDNFISGRRGTGKTTNLLRSYYECLKTIAPKLKEKECVLGDTKILPIFVDLSTCNDLFDSQNDLGLIEVHFIRQIIDSLKRQLALMFDESFLLIFKKENPALDDLDYIEKVLIEGVKLFNQRNINIKESRKKTASDSLSAKASIKDISLETKLSESSEIDEQRDYSQLRGLNVQDFLNKINDIKRKAKIDSIFVFIDEYSDLNKSSQIKFSSLLKFFLGSRIGMFFKVGVITDRYDFGEKIIVGRDIFPIPLDFNEYVERYGGAIAAMTRMQDFVQILIEKRIEIFCPELSISDVFKGDLPQAYYRITRETIGVSRTIGMILQNAYIQAQSTQTDNKIGLNEINYGISSARKTYQKQFIGSIKKKLVYGFYMDMWNAILKKALAEKAKYSDRAASHFMIDPLRKDYLNVLCENFLIHFLSENISSKHGGNYNLYSIDYDICNEHSIRYANKKDEYTPIRFVFDSVISEFDPYFLESKSKSYKCPKCDRIYPEEDVVKVKVKRCFEDDEKLVEIIHQAMPITEGNYAEVEIKILGLISQLPQSEAMTAREIADSVGCTIQKVSSWGTRVLAKNGHISIKNNRGKNVYFNNE</sequence>
<keyword evidence="2" id="KW-1185">Reference proteome</keyword>
<protein>
    <submittedName>
        <fullName evidence="1">Uncharacterized protein</fullName>
    </submittedName>
</protein>
<proteinExistence type="predicted"/>
<organism evidence="1 2">
    <name type="scientific">Flagellimonas pacifica</name>
    <dbReference type="NCBI Taxonomy" id="1247520"/>
    <lineage>
        <taxon>Bacteria</taxon>
        <taxon>Pseudomonadati</taxon>
        <taxon>Bacteroidota</taxon>
        <taxon>Flavobacteriia</taxon>
        <taxon>Flavobacteriales</taxon>
        <taxon>Flavobacteriaceae</taxon>
        <taxon>Flagellimonas</taxon>
    </lineage>
</organism>
<reference evidence="2" key="1">
    <citation type="submission" date="2017-09" db="EMBL/GenBank/DDBJ databases">
        <authorList>
            <person name="Varghese N."/>
            <person name="Submissions S."/>
        </authorList>
    </citation>
    <scope>NUCLEOTIDE SEQUENCE [LARGE SCALE GENOMIC DNA]</scope>
    <source>
        <strain evidence="2">DSM 25885</strain>
    </source>
</reference>
<dbReference type="Proteomes" id="UP000219048">
    <property type="component" value="Unassembled WGS sequence"/>
</dbReference>
<accession>A0A285MTK6</accession>
<dbReference type="RefSeq" id="WP_097045467.1">
    <property type="nucleotide sequence ID" value="NZ_OBEH01000002.1"/>
</dbReference>
<dbReference type="OrthoDB" id="5196525at2"/>
<evidence type="ECO:0000313" key="2">
    <source>
        <dbReference type="Proteomes" id="UP000219048"/>
    </source>
</evidence>
<evidence type="ECO:0000313" key="1">
    <source>
        <dbReference type="EMBL" id="SNZ00023.1"/>
    </source>
</evidence>
<gene>
    <name evidence="1" type="ORF">SAMN06265377_1840</name>
</gene>